<proteinExistence type="predicted"/>
<keyword evidence="2" id="KW-1185">Reference proteome</keyword>
<dbReference type="EMBL" id="CACRXK020017047">
    <property type="protein sequence ID" value="CAB4030667.1"/>
    <property type="molecule type" value="Genomic_DNA"/>
</dbReference>
<evidence type="ECO:0000313" key="2">
    <source>
        <dbReference type="Proteomes" id="UP001152795"/>
    </source>
</evidence>
<gene>
    <name evidence="1" type="ORF">PACLA_8A052559</name>
</gene>
<protein>
    <submittedName>
        <fullName evidence="1">Uncharacterized protein</fullName>
    </submittedName>
</protein>
<organism evidence="1 2">
    <name type="scientific">Paramuricea clavata</name>
    <name type="common">Red gorgonian</name>
    <name type="synonym">Violescent sea-whip</name>
    <dbReference type="NCBI Taxonomy" id="317549"/>
    <lineage>
        <taxon>Eukaryota</taxon>
        <taxon>Metazoa</taxon>
        <taxon>Cnidaria</taxon>
        <taxon>Anthozoa</taxon>
        <taxon>Octocorallia</taxon>
        <taxon>Malacalcyonacea</taxon>
        <taxon>Plexauridae</taxon>
        <taxon>Paramuricea</taxon>
    </lineage>
</organism>
<dbReference type="PANTHER" id="PTHR47510">
    <property type="entry name" value="REVERSE TRANSCRIPTASE DOMAIN-CONTAINING PROTEIN"/>
    <property type="match status" value="1"/>
</dbReference>
<reference evidence="1" key="1">
    <citation type="submission" date="2020-04" db="EMBL/GenBank/DDBJ databases">
        <authorList>
            <person name="Alioto T."/>
            <person name="Alioto T."/>
            <person name="Gomez Garrido J."/>
        </authorList>
    </citation>
    <scope>NUCLEOTIDE SEQUENCE</scope>
    <source>
        <strain evidence="1">A484AB</strain>
    </source>
</reference>
<comment type="caution">
    <text evidence="1">The sequence shown here is derived from an EMBL/GenBank/DDBJ whole genome shotgun (WGS) entry which is preliminary data.</text>
</comment>
<feature type="non-terminal residue" evidence="1">
    <location>
        <position position="1"/>
    </location>
</feature>
<dbReference type="OrthoDB" id="5969729at2759"/>
<accession>A0A7D9JJA8</accession>
<dbReference type="AlphaFoldDB" id="A0A7D9JJA8"/>
<evidence type="ECO:0000313" key="1">
    <source>
        <dbReference type="EMBL" id="CAB4030667.1"/>
    </source>
</evidence>
<sequence length="138" mass="16554">KNRGNQSKETIINVRDKRPSSIRRLGRFLCEVPWDIVVNPNQSCDQNLNNFTDVIKYGLNTLMPLKTVKVHQNDQPWMNSNLKRLIKKRQKALAQNKHALYKQLRNKVNRSRKNCRKLYYEAKVKELKHTKPKDWWKE</sequence>
<name>A0A7D9JJA8_PARCT</name>
<feature type="non-terminal residue" evidence="1">
    <location>
        <position position="138"/>
    </location>
</feature>
<dbReference type="Proteomes" id="UP001152795">
    <property type="component" value="Unassembled WGS sequence"/>
</dbReference>
<dbReference type="PANTHER" id="PTHR47510:SF3">
    <property type="entry name" value="ENDO_EXONUCLEASE_PHOSPHATASE DOMAIN-CONTAINING PROTEIN"/>
    <property type="match status" value="1"/>
</dbReference>